<reference evidence="3" key="2">
    <citation type="submission" date="2025-08" db="UniProtKB">
        <authorList>
            <consortium name="Ensembl"/>
        </authorList>
    </citation>
    <scope>IDENTIFICATION</scope>
</reference>
<feature type="region of interest" description="Disordered" evidence="1">
    <location>
        <begin position="61"/>
        <end position="89"/>
    </location>
</feature>
<dbReference type="PANTHER" id="PTHR37857:SF1">
    <property type="entry name" value="TRANSMEMBRANE PROTEIN 273"/>
    <property type="match status" value="1"/>
</dbReference>
<evidence type="ECO:0000313" key="4">
    <source>
        <dbReference type="Proteomes" id="UP000007648"/>
    </source>
</evidence>
<reference evidence="3 4" key="1">
    <citation type="journal article" date="2011" name="Proc. Natl. Acad. Sci. U.S.A.">
        <title>Genetic diversity and population structure of the endangered marsupial Sarcophilus harrisii (Tasmanian devil).</title>
        <authorList>
            <person name="Miller W."/>
            <person name="Hayes V.M."/>
            <person name="Ratan A."/>
            <person name="Petersen D.C."/>
            <person name="Wittekindt N.E."/>
            <person name="Miller J."/>
            <person name="Walenz B."/>
            <person name="Knight J."/>
            <person name="Qi J."/>
            <person name="Zhao F."/>
            <person name="Wang Q."/>
            <person name="Bedoya-Reina O.C."/>
            <person name="Katiyar N."/>
            <person name="Tomsho L.P."/>
            <person name="Kasson L.M."/>
            <person name="Hardie R.A."/>
            <person name="Woodbridge P."/>
            <person name="Tindall E.A."/>
            <person name="Bertelsen M.F."/>
            <person name="Dixon D."/>
            <person name="Pyecroft S."/>
            <person name="Helgen K.M."/>
            <person name="Lesk A.M."/>
            <person name="Pringle T.H."/>
            <person name="Patterson N."/>
            <person name="Zhang Y."/>
            <person name="Kreiss A."/>
            <person name="Woods G.M."/>
            <person name="Jones M.E."/>
            <person name="Schuster S.C."/>
        </authorList>
    </citation>
    <scope>NUCLEOTIDE SEQUENCE [LARGE SCALE GENOMIC DNA]</scope>
</reference>
<dbReference type="Proteomes" id="UP000007648">
    <property type="component" value="Unassembled WGS sequence"/>
</dbReference>
<evidence type="ECO:0000256" key="1">
    <source>
        <dbReference type="SAM" id="MobiDB-lite"/>
    </source>
</evidence>
<dbReference type="PANTHER" id="PTHR37857">
    <property type="entry name" value="TRANSMEMBRANE PROTEIN 273"/>
    <property type="match status" value="1"/>
</dbReference>
<gene>
    <name evidence="3" type="primary">TMEM273</name>
</gene>
<protein>
    <submittedName>
        <fullName evidence="3">Transmembrane protein 273</fullName>
    </submittedName>
</protein>
<dbReference type="InterPro" id="IPR029395">
    <property type="entry name" value="DUF4514"/>
</dbReference>
<dbReference type="GeneTree" id="ENSGT00390000000409"/>
<keyword evidence="2" id="KW-1133">Transmembrane helix</keyword>
<accession>A0A7N4PYP9</accession>
<keyword evidence="2" id="KW-0812">Transmembrane</keyword>
<evidence type="ECO:0000256" key="2">
    <source>
        <dbReference type="SAM" id="Phobius"/>
    </source>
</evidence>
<evidence type="ECO:0000313" key="3">
    <source>
        <dbReference type="Ensembl" id="ENSSHAP00000044383.1"/>
    </source>
</evidence>
<keyword evidence="4" id="KW-1185">Reference proteome</keyword>
<dbReference type="InParanoid" id="A0A7N4PYP9"/>
<name>A0A7N4PYP9_SARHA</name>
<feature type="compositionally biased region" description="Basic and acidic residues" evidence="1">
    <location>
        <begin position="80"/>
        <end position="89"/>
    </location>
</feature>
<dbReference type="Ensembl" id="ENSSHAT00000036245.1">
    <property type="protein sequence ID" value="ENSSHAP00000044383.1"/>
    <property type="gene ID" value="ENSSHAG00000022735.1"/>
</dbReference>
<organism evidence="3 4">
    <name type="scientific">Sarcophilus harrisii</name>
    <name type="common">Tasmanian devil</name>
    <name type="synonym">Sarcophilus laniarius</name>
    <dbReference type="NCBI Taxonomy" id="9305"/>
    <lineage>
        <taxon>Eukaryota</taxon>
        <taxon>Metazoa</taxon>
        <taxon>Chordata</taxon>
        <taxon>Craniata</taxon>
        <taxon>Vertebrata</taxon>
        <taxon>Euteleostomi</taxon>
        <taxon>Mammalia</taxon>
        <taxon>Metatheria</taxon>
        <taxon>Dasyuromorphia</taxon>
        <taxon>Dasyuridae</taxon>
        <taxon>Sarcophilus</taxon>
    </lineage>
</organism>
<sequence>IKLLSSFADFGGVQVLAKGKSTGVEIEIKYAIIGIILGIIISAGFLALKICMIRKHMFDNDSSDTSIRRKSNTRSNLNSSDRDAQVIEL</sequence>
<keyword evidence="2" id="KW-0472">Membrane</keyword>
<dbReference type="Pfam" id="PF14986">
    <property type="entry name" value="DUF4514"/>
    <property type="match status" value="1"/>
</dbReference>
<dbReference type="AlphaFoldDB" id="A0A7N4PYP9"/>
<proteinExistence type="predicted"/>
<dbReference type="FunCoup" id="A0A7N4PYP9">
    <property type="interactions" value="6"/>
</dbReference>
<reference evidence="3" key="3">
    <citation type="submission" date="2025-09" db="UniProtKB">
        <authorList>
            <consortium name="Ensembl"/>
        </authorList>
    </citation>
    <scope>IDENTIFICATION</scope>
</reference>
<feature type="transmembrane region" description="Helical" evidence="2">
    <location>
        <begin position="28"/>
        <end position="48"/>
    </location>
</feature>